<evidence type="ECO:0000256" key="1">
    <source>
        <dbReference type="SAM" id="Phobius"/>
    </source>
</evidence>
<sequence>MQINEIAPEVGAISLRTLPGATGTAGLAVTGEQMLSLFVGVLTVIFLALQIAHLIWKWRRDTGPAR</sequence>
<name>A0ABV2EGL4_9CAUL</name>
<keyword evidence="1" id="KW-0812">Transmembrane</keyword>
<feature type="transmembrane region" description="Helical" evidence="1">
    <location>
        <begin position="34"/>
        <end position="56"/>
    </location>
</feature>
<organism evidence="2 3">
    <name type="scientific">Phenylobacterium koreense</name>
    <dbReference type="NCBI Taxonomy" id="266125"/>
    <lineage>
        <taxon>Bacteria</taxon>
        <taxon>Pseudomonadati</taxon>
        <taxon>Pseudomonadota</taxon>
        <taxon>Alphaproteobacteria</taxon>
        <taxon>Caulobacterales</taxon>
        <taxon>Caulobacteraceae</taxon>
        <taxon>Phenylobacterium</taxon>
    </lineage>
</organism>
<evidence type="ECO:0000313" key="2">
    <source>
        <dbReference type="EMBL" id="MET3526186.1"/>
    </source>
</evidence>
<dbReference type="RefSeq" id="WP_354297322.1">
    <property type="nucleotide sequence ID" value="NZ_JBEPLU010000001.1"/>
</dbReference>
<reference evidence="2 3" key="1">
    <citation type="submission" date="2024-06" db="EMBL/GenBank/DDBJ databases">
        <title>Genomic Encyclopedia of Type Strains, Phase IV (KMG-IV): sequencing the most valuable type-strain genomes for metagenomic binning, comparative biology and taxonomic classification.</title>
        <authorList>
            <person name="Goeker M."/>
        </authorList>
    </citation>
    <scope>NUCLEOTIDE SEQUENCE [LARGE SCALE GENOMIC DNA]</scope>
    <source>
        <strain evidence="2 3">DSM 17809</strain>
    </source>
</reference>
<dbReference type="EMBL" id="JBEPLU010000001">
    <property type="protein sequence ID" value="MET3526186.1"/>
    <property type="molecule type" value="Genomic_DNA"/>
</dbReference>
<accession>A0ABV2EGL4</accession>
<dbReference type="Proteomes" id="UP001549110">
    <property type="component" value="Unassembled WGS sequence"/>
</dbReference>
<keyword evidence="1" id="KW-0472">Membrane</keyword>
<protein>
    <submittedName>
        <fullName evidence="2">Uncharacterized protein</fullName>
    </submittedName>
</protein>
<keyword evidence="1" id="KW-1133">Transmembrane helix</keyword>
<keyword evidence="3" id="KW-1185">Reference proteome</keyword>
<evidence type="ECO:0000313" key="3">
    <source>
        <dbReference type="Proteomes" id="UP001549110"/>
    </source>
</evidence>
<comment type="caution">
    <text evidence="2">The sequence shown here is derived from an EMBL/GenBank/DDBJ whole genome shotgun (WGS) entry which is preliminary data.</text>
</comment>
<proteinExistence type="predicted"/>
<gene>
    <name evidence="2" type="ORF">ABID41_001281</name>
</gene>